<keyword evidence="1" id="KW-0812">Transmembrane</keyword>
<dbReference type="Proteomes" id="UP000008460">
    <property type="component" value="Chromosome"/>
</dbReference>
<feature type="transmembrane region" description="Helical" evidence="1">
    <location>
        <begin position="226"/>
        <end position="250"/>
    </location>
</feature>
<evidence type="ECO:0000313" key="3">
    <source>
        <dbReference type="Proteomes" id="UP000008460"/>
    </source>
</evidence>
<keyword evidence="1" id="KW-0472">Membrane</keyword>
<sequence>MREFRAGGGRAAPLPTLAVATASGLLVGVAVVGHRPGLGVALSGAVLWAAATPALVRRRSVTDGSLAVLSVALLGVAAVRDAGWVLALCVLAATWTATAALTGARTALAVLAAPASWCAGALRALPWLRHGLGEAVGPRRGQLLLVLRGGAVAVLLVVVFGALFASADPVFASLLPRLDVGHLPGQAFVGLLAAGAALTGAQLALAPPPWSAATARPGRPVSSAEWVLPVAALDAVVLGFVGVQVSALAGGHRHVLETEGLSYAQYAREGFAQLVVATALTLVVLAVAVRRAPRSGPRDTLVVRVGLAVLCVGTLGVVLSALRRMDLYVDAFGLTRLRTTVAVAEGVMGVVLVLLLVAGVRWSGAWLPRVVAGLVGGAVLAFAVADPDALIVRHNAQADLAVPLDVRYLQGLSADAVPAMDAVDEPLRTCLLAGAQVSEPEGGFGWNLARQRAWQVEDARGSAWSSAPEDCVPSR</sequence>
<feature type="transmembrane region" description="Helical" evidence="1">
    <location>
        <begin position="145"/>
        <end position="167"/>
    </location>
</feature>
<proteinExistence type="predicted"/>
<dbReference type="InterPro" id="IPR025291">
    <property type="entry name" value="DUF4153"/>
</dbReference>
<feature type="transmembrane region" description="Helical" evidence="1">
    <location>
        <begin position="68"/>
        <end position="95"/>
    </location>
</feature>
<name>F4H262_CELFA</name>
<organism evidence="2 3">
    <name type="scientific">Cellulomonas fimi (strain ATCC 484 / DSM 20113 / JCM 1341 / CCUG 24087 / LMG 16345 / NBRC 15513 / NCIMB 8980 / NCTC 7547 / NRS-133)</name>
    <dbReference type="NCBI Taxonomy" id="590998"/>
    <lineage>
        <taxon>Bacteria</taxon>
        <taxon>Bacillati</taxon>
        <taxon>Actinomycetota</taxon>
        <taxon>Actinomycetes</taxon>
        <taxon>Micrococcales</taxon>
        <taxon>Cellulomonadaceae</taxon>
        <taxon>Cellulomonas</taxon>
    </lineage>
</organism>
<dbReference type="Pfam" id="PF13687">
    <property type="entry name" value="DUF4153"/>
    <property type="match status" value="1"/>
</dbReference>
<feature type="transmembrane region" description="Helical" evidence="1">
    <location>
        <begin position="342"/>
        <end position="359"/>
    </location>
</feature>
<reference evidence="2 3" key="1">
    <citation type="submission" date="2011-04" db="EMBL/GenBank/DDBJ databases">
        <title>Complete sequence of Cellulomonas fimi ATCC 484.</title>
        <authorList>
            <consortium name="US DOE Joint Genome Institute"/>
            <person name="Lucas S."/>
            <person name="Han J."/>
            <person name="Lapidus A."/>
            <person name="Cheng J.-F."/>
            <person name="Goodwin L."/>
            <person name="Pitluck S."/>
            <person name="Peters L."/>
            <person name="Chertkov O."/>
            <person name="Detter J.C."/>
            <person name="Han C."/>
            <person name="Tapia R."/>
            <person name="Land M."/>
            <person name="Hauser L."/>
            <person name="Kyrpides N."/>
            <person name="Ivanova N."/>
            <person name="Ovchinnikova G."/>
            <person name="Pagani I."/>
            <person name="Mead D."/>
            <person name="Brumm P."/>
            <person name="Woyke T."/>
        </authorList>
    </citation>
    <scope>NUCLEOTIDE SEQUENCE [LARGE SCALE GENOMIC DNA]</scope>
    <source>
        <strain evidence="3">ATCC 484 / DSM 20113 / JCM 1341 / NBRC 15513 / NCIMB 8980 / NCTC 7547</strain>
    </source>
</reference>
<dbReference type="eggNOG" id="COG2205">
    <property type="taxonomic scope" value="Bacteria"/>
</dbReference>
<dbReference type="STRING" id="590998.Celf_2231"/>
<evidence type="ECO:0000313" key="2">
    <source>
        <dbReference type="EMBL" id="AEE46359.1"/>
    </source>
</evidence>
<feature type="transmembrane region" description="Helical" evidence="1">
    <location>
        <begin position="187"/>
        <end position="205"/>
    </location>
</feature>
<keyword evidence="1" id="KW-1133">Transmembrane helix</keyword>
<keyword evidence="3" id="KW-1185">Reference proteome</keyword>
<feature type="transmembrane region" description="Helical" evidence="1">
    <location>
        <begin position="270"/>
        <end position="289"/>
    </location>
</feature>
<evidence type="ECO:0000256" key="1">
    <source>
        <dbReference type="SAM" id="Phobius"/>
    </source>
</evidence>
<feature type="transmembrane region" description="Helical" evidence="1">
    <location>
        <begin position="366"/>
        <end position="385"/>
    </location>
</feature>
<gene>
    <name evidence="2" type="ordered locus">Celf_2231</name>
</gene>
<dbReference type="HOGENOM" id="CLU_025121_0_0_11"/>
<dbReference type="KEGG" id="cfi:Celf_2231"/>
<feature type="transmembrane region" description="Helical" evidence="1">
    <location>
        <begin position="12"/>
        <end position="32"/>
    </location>
</feature>
<accession>F4H262</accession>
<dbReference type="EMBL" id="CP002666">
    <property type="protein sequence ID" value="AEE46359.1"/>
    <property type="molecule type" value="Genomic_DNA"/>
</dbReference>
<dbReference type="AlphaFoldDB" id="F4H262"/>
<protein>
    <submittedName>
        <fullName evidence="2">Uncharacterized protein</fullName>
    </submittedName>
</protein>
<feature type="transmembrane region" description="Helical" evidence="1">
    <location>
        <begin position="301"/>
        <end position="322"/>
    </location>
</feature>